<proteinExistence type="predicted"/>
<keyword evidence="3" id="KW-1185">Reference proteome</keyword>
<evidence type="ECO:0000313" key="2">
    <source>
        <dbReference type="EMBL" id="GFE54881.1"/>
    </source>
</evidence>
<dbReference type="OrthoDB" id="366173at2759"/>
<dbReference type="EMBL" id="BLIY01000017">
    <property type="protein sequence ID" value="GFE54881.1"/>
    <property type="molecule type" value="Genomic_DNA"/>
</dbReference>
<keyword evidence="1" id="KW-0812">Transmembrane</keyword>
<reference evidence="2" key="1">
    <citation type="submission" date="2019-12" db="EMBL/GenBank/DDBJ databases">
        <title>Genome sequence of Babesia ovis.</title>
        <authorList>
            <person name="Yamagishi J."/>
            <person name="Sevinc F."/>
            <person name="Xuan X."/>
        </authorList>
    </citation>
    <scope>NUCLEOTIDE SEQUENCE</scope>
    <source>
        <strain evidence="2">Selcuk</strain>
    </source>
</reference>
<feature type="transmembrane region" description="Helical" evidence="1">
    <location>
        <begin position="76"/>
        <end position="97"/>
    </location>
</feature>
<keyword evidence="1" id="KW-1133">Transmembrane helix</keyword>
<organism evidence="2 3">
    <name type="scientific">Babesia ovis</name>
    <dbReference type="NCBI Taxonomy" id="5869"/>
    <lineage>
        <taxon>Eukaryota</taxon>
        <taxon>Sar</taxon>
        <taxon>Alveolata</taxon>
        <taxon>Apicomplexa</taxon>
        <taxon>Aconoidasida</taxon>
        <taxon>Piroplasmida</taxon>
        <taxon>Babesiidae</taxon>
        <taxon>Babesia</taxon>
    </lineage>
</organism>
<comment type="caution">
    <text evidence="2">The sequence shown here is derived from an EMBL/GenBank/DDBJ whole genome shotgun (WGS) entry which is preliminary data.</text>
</comment>
<keyword evidence="1" id="KW-0472">Membrane</keyword>
<accession>A0A9W5WVE9</accession>
<protein>
    <submittedName>
        <fullName evidence="2">Uncharacterized protein</fullName>
    </submittedName>
</protein>
<feature type="transmembrane region" description="Helical" evidence="1">
    <location>
        <begin position="12"/>
        <end position="31"/>
    </location>
</feature>
<sequence length="153" mass="16983">MAAGFHLYAGNRANGILDILFGIFAVVQVVYPTWLGLVGIMTFSLTLLCSALLLFFMGFAYQKAAWSNDILENSSIVAYGLDVIYYLSVFTVLNFIWEKPSVDSLYSDQDNTNFTEQDDVWAPFSGTGKAVTEYEVNFPKLEASVSPKRGYAV</sequence>
<evidence type="ECO:0000313" key="3">
    <source>
        <dbReference type="Proteomes" id="UP001057455"/>
    </source>
</evidence>
<dbReference type="Proteomes" id="UP001057455">
    <property type="component" value="Unassembled WGS sequence"/>
</dbReference>
<gene>
    <name evidence="2" type="ORF">BaOVIS_022850</name>
</gene>
<evidence type="ECO:0000256" key="1">
    <source>
        <dbReference type="SAM" id="Phobius"/>
    </source>
</evidence>
<feature type="transmembrane region" description="Helical" evidence="1">
    <location>
        <begin position="37"/>
        <end position="56"/>
    </location>
</feature>
<name>A0A9W5WVE9_BABOV</name>
<dbReference type="AlphaFoldDB" id="A0A9W5WVE9"/>